<proteinExistence type="predicted"/>
<sequence length="366" mass="40553">MVDGQRVLPDEAVPVLVGVQWQVFAIGRRHRMESRPETLEGFRLPVDNGRLRPLPQDVDVVGVRQAYKKQSCTKLFLVQLCLYLWSVSDDAFNSFNIKTLSTCKQQKSSVRPCAFFTWVPPSATVVVLVSMNSMSGQSSELLAYLVGMKPTASRPTEDVNGPSSFTAYRMAVFKLTSLLITRLMGWSMRNVTTVEMWSWSRRFAVDVSHFNFELLPTDAGRIMDHRYPLLLQMFFRPDAAQHQKLGRIYGTSGQYHLFLGQDRTPNAVSDVLDAVGPPRSGVDEHPCNVGVHGDVEVIPQPDGAQESLSGAAPRPPPHGVLKQRETGLLVAVHVAHVVAHLLGGLQEAYPEGRVVGAVLDRLISKK</sequence>
<protein>
    <submittedName>
        <fullName evidence="2">Uncharacterized protein</fullName>
    </submittedName>
</protein>
<reference evidence="2" key="1">
    <citation type="journal article" date="2023" name="Insect Mol. Biol.">
        <title>Genome sequencing provides insights into the evolution of gene families encoding plant cell wall-degrading enzymes in longhorned beetles.</title>
        <authorList>
            <person name="Shin N.R."/>
            <person name="Okamura Y."/>
            <person name="Kirsch R."/>
            <person name="Pauchet Y."/>
        </authorList>
    </citation>
    <scope>NUCLEOTIDE SEQUENCE</scope>
    <source>
        <strain evidence="2">AMC_N1</strain>
    </source>
</reference>
<accession>A0AAV8Z5L3</accession>
<organism evidence="2 3">
    <name type="scientific">Aromia moschata</name>
    <dbReference type="NCBI Taxonomy" id="1265417"/>
    <lineage>
        <taxon>Eukaryota</taxon>
        <taxon>Metazoa</taxon>
        <taxon>Ecdysozoa</taxon>
        <taxon>Arthropoda</taxon>
        <taxon>Hexapoda</taxon>
        <taxon>Insecta</taxon>
        <taxon>Pterygota</taxon>
        <taxon>Neoptera</taxon>
        <taxon>Endopterygota</taxon>
        <taxon>Coleoptera</taxon>
        <taxon>Polyphaga</taxon>
        <taxon>Cucujiformia</taxon>
        <taxon>Chrysomeloidea</taxon>
        <taxon>Cerambycidae</taxon>
        <taxon>Cerambycinae</taxon>
        <taxon>Callichromatini</taxon>
        <taxon>Aromia</taxon>
    </lineage>
</organism>
<keyword evidence="3" id="KW-1185">Reference proteome</keyword>
<dbReference type="Proteomes" id="UP001162162">
    <property type="component" value="Unassembled WGS sequence"/>
</dbReference>
<name>A0AAV8Z5L3_9CUCU</name>
<evidence type="ECO:0000313" key="3">
    <source>
        <dbReference type="Proteomes" id="UP001162162"/>
    </source>
</evidence>
<dbReference type="EMBL" id="JAPWTK010000017">
    <property type="protein sequence ID" value="KAJ8958499.1"/>
    <property type="molecule type" value="Genomic_DNA"/>
</dbReference>
<comment type="caution">
    <text evidence="2">The sequence shown here is derived from an EMBL/GenBank/DDBJ whole genome shotgun (WGS) entry which is preliminary data.</text>
</comment>
<dbReference type="AlphaFoldDB" id="A0AAV8Z5L3"/>
<evidence type="ECO:0000256" key="1">
    <source>
        <dbReference type="SAM" id="MobiDB-lite"/>
    </source>
</evidence>
<feature type="region of interest" description="Disordered" evidence="1">
    <location>
        <begin position="299"/>
        <end position="320"/>
    </location>
</feature>
<evidence type="ECO:0000313" key="2">
    <source>
        <dbReference type="EMBL" id="KAJ8958499.1"/>
    </source>
</evidence>
<gene>
    <name evidence="2" type="ORF">NQ318_002293</name>
</gene>